<sequence>MQSLLQGYRPYLLLTLLWAFVALPGLTSMPVMDRDEARFVQATRQMAESNDYVVVRFQDELRAKKPVGIYWLQSAMVDAFSHPAKTDAWPYRLPSALGMLMAVLMTFRLGLVLFDRRIALLAGGLLATSLMAAVEAHLAKTDGVLLGLTSVVMGCFGLIYLAGKGGPKAPSWAALALWLALGCALLVKGPVTLMILLLTMITLGIADRTVVFLHGLRPVMGLLLCGAIVGPWLAAVTSATKGAFVQKAVAEDLLPKLLGAQESHGAAPGFYVAIVLVTLFPASLFLFPALVRAWRERSLPGIRYALAWLVPSWIVFELLPTKLPHYTLPLYPALALIIATCLFAVRDGTYQRLAALPAMLWYGLWSLVALALAGGFIALPILYGDGWSLWSIPAAAGVLLALGWGWLNLLRHRFLNAAAAVMAGAVLTYASTFGGLINTLQDLWVSERVAARIEAMAPGAAVASAGYHEPSLVFLLGTHTLLTDGEGAAHLLAEKPGSAAVVEAHQLDGFRAGITTAGLAPRLIEGEVVRGFNYSRGKPVEMHLFTLTSQP</sequence>
<dbReference type="GO" id="GO:0010041">
    <property type="term" value="P:response to iron(III) ion"/>
    <property type="evidence" value="ECO:0007669"/>
    <property type="project" value="TreeGrafter"/>
</dbReference>
<dbReference type="GO" id="GO:0000030">
    <property type="term" value="F:mannosyltransferase activity"/>
    <property type="evidence" value="ECO:0007669"/>
    <property type="project" value="InterPro"/>
</dbReference>
<feature type="transmembrane region" description="Helical" evidence="8">
    <location>
        <begin position="220"/>
        <end position="239"/>
    </location>
</feature>
<dbReference type="PANTHER" id="PTHR33908">
    <property type="entry name" value="MANNOSYLTRANSFERASE YKCB-RELATED"/>
    <property type="match status" value="1"/>
</dbReference>
<keyword evidence="5 8" id="KW-0812">Transmembrane</keyword>
<proteinExistence type="predicted"/>
<feature type="transmembrane region" description="Helical" evidence="8">
    <location>
        <begin position="270"/>
        <end position="290"/>
    </location>
</feature>
<dbReference type="EMBL" id="FTOA01000002">
    <property type="protein sequence ID" value="SIS48773.1"/>
    <property type="molecule type" value="Genomic_DNA"/>
</dbReference>
<evidence type="ECO:0000313" key="10">
    <source>
        <dbReference type="EMBL" id="SIS48773.1"/>
    </source>
</evidence>
<keyword evidence="6 8" id="KW-1133">Transmembrane helix</keyword>
<dbReference type="STRING" id="80876.SAMN05421779_102275"/>
<dbReference type="InterPro" id="IPR003342">
    <property type="entry name" value="ArnT-like_N"/>
</dbReference>
<dbReference type="GO" id="GO:0016763">
    <property type="term" value="F:pentosyltransferase activity"/>
    <property type="evidence" value="ECO:0007669"/>
    <property type="project" value="TreeGrafter"/>
</dbReference>
<dbReference type="OrthoDB" id="9810951at2"/>
<dbReference type="GO" id="GO:0006493">
    <property type="term" value="P:protein O-linked glycosylation"/>
    <property type="evidence" value="ECO:0007669"/>
    <property type="project" value="InterPro"/>
</dbReference>
<gene>
    <name evidence="10" type="ORF">SAMN05421779_102275</name>
</gene>
<feature type="transmembrane region" description="Helical" evidence="8">
    <location>
        <begin position="118"/>
        <end position="138"/>
    </location>
</feature>
<accession>A0A1N7JHD9</accession>
<evidence type="ECO:0000256" key="2">
    <source>
        <dbReference type="ARBA" id="ARBA00022475"/>
    </source>
</evidence>
<feature type="domain" description="ArnT-like N-terminal" evidence="9">
    <location>
        <begin position="79"/>
        <end position="202"/>
    </location>
</feature>
<reference evidence="10 11" key="1">
    <citation type="submission" date="2017-01" db="EMBL/GenBank/DDBJ databases">
        <authorList>
            <person name="Mah S.A."/>
            <person name="Swanson W.J."/>
            <person name="Moy G.W."/>
            <person name="Vacquier V.D."/>
        </authorList>
    </citation>
    <scope>NUCLEOTIDE SEQUENCE [LARGE SCALE GENOMIC DNA]</scope>
    <source>
        <strain evidence="10 11">DSM 11589</strain>
    </source>
</reference>
<evidence type="ECO:0000259" key="9">
    <source>
        <dbReference type="Pfam" id="PF02366"/>
    </source>
</evidence>
<feature type="transmembrane region" description="Helical" evidence="8">
    <location>
        <begin position="389"/>
        <end position="407"/>
    </location>
</feature>
<dbReference type="Pfam" id="PF02366">
    <property type="entry name" value="PMT"/>
    <property type="match status" value="1"/>
</dbReference>
<keyword evidence="11" id="KW-1185">Reference proteome</keyword>
<name>A0A1N7JHD9_9PROT</name>
<dbReference type="PANTHER" id="PTHR33908:SF3">
    <property type="entry name" value="UNDECAPRENYL PHOSPHATE-ALPHA-4-AMINO-4-DEOXY-L-ARABINOSE ARABINOSYL TRANSFERASE"/>
    <property type="match status" value="1"/>
</dbReference>
<dbReference type="RefSeq" id="WP_076399164.1">
    <property type="nucleotide sequence ID" value="NZ_FTOA01000002.1"/>
</dbReference>
<evidence type="ECO:0000256" key="8">
    <source>
        <dbReference type="SAM" id="Phobius"/>
    </source>
</evidence>
<keyword evidence="7 8" id="KW-0472">Membrane</keyword>
<dbReference type="GO" id="GO:0005886">
    <property type="term" value="C:plasma membrane"/>
    <property type="evidence" value="ECO:0007669"/>
    <property type="project" value="UniProtKB-SubCell"/>
</dbReference>
<evidence type="ECO:0000256" key="6">
    <source>
        <dbReference type="ARBA" id="ARBA00022989"/>
    </source>
</evidence>
<evidence type="ECO:0000256" key="1">
    <source>
        <dbReference type="ARBA" id="ARBA00004651"/>
    </source>
</evidence>
<feature type="transmembrane region" description="Helical" evidence="8">
    <location>
        <begin position="144"/>
        <end position="162"/>
    </location>
</feature>
<keyword evidence="4 10" id="KW-0808">Transferase</keyword>
<dbReference type="AlphaFoldDB" id="A0A1N7JHD9"/>
<dbReference type="InterPro" id="IPR050297">
    <property type="entry name" value="LipidA_mod_glycosyltrf_83"/>
</dbReference>
<evidence type="ECO:0000256" key="7">
    <source>
        <dbReference type="ARBA" id="ARBA00023136"/>
    </source>
</evidence>
<dbReference type="Proteomes" id="UP000185678">
    <property type="component" value="Unassembled WGS sequence"/>
</dbReference>
<protein>
    <submittedName>
        <fullName evidence="10">4-amino-4-deoxy-L-arabinose transferase</fullName>
    </submittedName>
</protein>
<feature type="transmembrane region" description="Helical" evidence="8">
    <location>
        <begin position="326"/>
        <end position="346"/>
    </location>
</feature>
<comment type="subcellular location">
    <subcellularLocation>
        <location evidence="1">Cell membrane</location>
        <topology evidence="1">Multi-pass membrane protein</topology>
    </subcellularLocation>
</comment>
<feature type="transmembrane region" description="Helical" evidence="8">
    <location>
        <begin position="358"/>
        <end position="383"/>
    </location>
</feature>
<feature type="transmembrane region" description="Helical" evidence="8">
    <location>
        <begin position="91"/>
        <end position="111"/>
    </location>
</feature>
<feature type="transmembrane region" description="Helical" evidence="8">
    <location>
        <begin position="414"/>
        <end position="437"/>
    </location>
</feature>
<evidence type="ECO:0000313" key="11">
    <source>
        <dbReference type="Proteomes" id="UP000185678"/>
    </source>
</evidence>
<feature type="transmembrane region" description="Helical" evidence="8">
    <location>
        <begin position="302"/>
        <end position="320"/>
    </location>
</feature>
<organism evidence="10 11">
    <name type="scientific">Insolitispirillum peregrinum</name>
    <dbReference type="NCBI Taxonomy" id="80876"/>
    <lineage>
        <taxon>Bacteria</taxon>
        <taxon>Pseudomonadati</taxon>
        <taxon>Pseudomonadota</taxon>
        <taxon>Alphaproteobacteria</taxon>
        <taxon>Rhodospirillales</taxon>
        <taxon>Novispirillaceae</taxon>
        <taxon>Insolitispirillum</taxon>
    </lineage>
</organism>
<evidence type="ECO:0000256" key="3">
    <source>
        <dbReference type="ARBA" id="ARBA00022676"/>
    </source>
</evidence>
<keyword evidence="3" id="KW-0328">Glycosyltransferase</keyword>
<dbReference type="GO" id="GO:0009103">
    <property type="term" value="P:lipopolysaccharide biosynthetic process"/>
    <property type="evidence" value="ECO:0007669"/>
    <property type="project" value="TreeGrafter"/>
</dbReference>
<evidence type="ECO:0000256" key="4">
    <source>
        <dbReference type="ARBA" id="ARBA00022679"/>
    </source>
</evidence>
<evidence type="ECO:0000256" key="5">
    <source>
        <dbReference type="ARBA" id="ARBA00022692"/>
    </source>
</evidence>
<keyword evidence="2" id="KW-1003">Cell membrane</keyword>